<evidence type="ECO:0000313" key="3">
    <source>
        <dbReference type="Proteomes" id="UP000324222"/>
    </source>
</evidence>
<keyword evidence="3" id="KW-1185">Reference proteome</keyword>
<reference evidence="2 3" key="1">
    <citation type="submission" date="2019-05" db="EMBL/GenBank/DDBJ databases">
        <title>Another draft genome of Portunus trituberculatus and its Hox gene families provides insights of decapod evolution.</title>
        <authorList>
            <person name="Jeong J.-H."/>
            <person name="Song I."/>
            <person name="Kim S."/>
            <person name="Choi T."/>
            <person name="Kim D."/>
            <person name="Ryu S."/>
            <person name="Kim W."/>
        </authorList>
    </citation>
    <scope>NUCLEOTIDE SEQUENCE [LARGE SCALE GENOMIC DNA]</scope>
    <source>
        <tissue evidence="2">Muscle</tissue>
    </source>
</reference>
<dbReference type="OrthoDB" id="8881252at2759"/>
<gene>
    <name evidence="2" type="ORF">E2C01_069669</name>
</gene>
<organism evidence="2 3">
    <name type="scientific">Portunus trituberculatus</name>
    <name type="common">Swimming crab</name>
    <name type="synonym">Neptunus trituberculatus</name>
    <dbReference type="NCBI Taxonomy" id="210409"/>
    <lineage>
        <taxon>Eukaryota</taxon>
        <taxon>Metazoa</taxon>
        <taxon>Ecdysozoa</taxon>
        <taxon>Arthropoda</taxon>
        <taxon>Crustacea</taxon>
        <taxon>Multicrustacea</taxon>
        <taxon>Malacostraca</taxon>
        <taxon>Eumalacostraca</taxon>
        <taxon>Eucarida</taxon>
        <taxon>Decapoda</taxon>
        <taxon>Pleocyemata</taxon>
        <taxon>Brachyura</taxon>
        <taxon>Eubrachyura</taxon>
        <taxon>Portunoidea</taxon>
        <taxon>Portunidae</taxon>
        <taxon>Portuninae</taxon>
        <taxon>Portunus</taxon>
    </lineage>
</organism>
<dbReference type="Proteomes" id="UP000324222">
    <property type="component" value="Unassembled WGS sequence"/>
</dbReference>
<proteinExistence type="predicted"/>
<name>A0A5B7HZ63_PORTR</name>
<sequence length="121" mass="13815">MVVYIGPCSYRGRDDDDDDTSSQRPAVKRRKKKPSVILTGEQERVLAQWLETEGEFIYNRGRTAYKDKAKIARAFEEQGAKLDPPVSGMELRTWFSSLRSRHGRLTNTNTVSGQGSTKDYR</sequence>
<comment type="caution">
    <text evidence="2">The sequence shown here is derived from an EMBL/GenBank/DDBJ whole genome shotgun (WGS) entry which is preliminary data.</text>
</comment>
<accession>A0A5B7HZ63</accession>
<dbReference type="AlphaFoldDB" id="A0A5B7HZ63"/>
<dbReference type="EMBL" id="VSRR010040761">
    <property type="protein sequence ID" value="MPC75283.1"/>
    <property type="molecule type" value="Genomic_DNA"/>
</dbReference>
<feature type="region of interest" description="Disordered" evidence="1">
    <location>
        <begin position="1"/>
        <end position="35"/>
    </location>
</feature>
<evidence type="ECO:0000256" key="1">
    <source>
        <dbReference type="SAM" id="MobiDB-lite"/>
    </source>
</evidence>
<evidence type="ECO:0000313" key="2">
    <source>
        <dbReference type="EMBL" id="MPC75283.1"/>
    </source>
</evidence>
<protein>
    <submittedName>
        <fullName evidence="2">Uncharacterized protein</fullName>
    </submittedName>
</protein>